<keyword evidence="2" id="KW-1133">Transmembrane helix</keyword>
<keyword evidence="4" id="KW-1185">Reference proteome</keyword>
<evidence type="ECO:0000256" key="1">
    <source>
        <dbReference type="SAM" id="MobiDB-lite"/>
    </source>
</evidence>
<evidence type="ECO:0000256" key="2">
    <source>
        <dbReference type="SAM" id="Phobius"/>
    </source>
</evidence>
<feature type="transmembrane region" description="Helical" evidence="2">
    <location>
        <begin position="39"/>
        <end position="57"/>
    </location>
</feature>
<dbReference type="EMBL" id="JBHUDC010000008">
    <property type="protein sequence ID" value="MFD1514991.1"/>
    <property type="molecule type" value="Genomic_DNA"/>
</dbReference>
<reference evidence="3 4" key="1">
    <citation type="journal article" date="2019" name="Int. J. Syst. Evol. Microbiol.">
        <title>The Global Catalogue of Microorganisms (GCM) 10K type strain sequencing project: providing services to taxonomists for standard genome sequencing and annotation.</title>
        <authorList>
            <consortium name="The Broad Institute Genomics Platform"/>
            <consortium name="The Broad Institute Genome Sequencing Center for Infectious Disease"/>
            <person name="Wu L."/>
            <person name="Ma J."/>
        </authorList>
    </citation>
    <scope>NUCLEOTIDE SEQUENCE [LARGE SCALE GENOMIC DNA]</scope>
    <source>
        <strain evidence="3 4">CGMCC 1.12563</strain>
    </source>
</reference>
<protein>
    <recommendedName>
        <fullName evidence="5">DUF4395 domain-containing protein</fullName>
    </recommendedName>
</protein>
<comment type="caution">
    <text evidence="3">The sequence shown here is derived from an EMBL/GenBank/DDBJ whole genome shotgun (WGS) entry which is preliminary data.</text>
</comment>
<keyword evidence="2" id="KW-0812">Transmembrane</keyword>
<feature type="transmembrane region" description="Helical" evidence="2">
    <location>
        <begin position="63"/>
        <end position="81"/>
    </location>
</feature>
<dbReference type="Proteomes" id="UP001597187">
    <property type="component" value="Unassembled WGS sequence"/>
</dbReference>
<sequence>MASPRSRYPSSSDEPPPTASAEYRPGYCNIGHREQRRRYRYAGVGALVTLVYLSAVLAASAPAGLVVGAFAPLALAYEFFVQARAQFCVKFAVLGRYDFTGSGGEAGRVADPENRRADTTSAIRITVVSVVAAGVTTGVLYALVESL</sequence>
<feature type="region of interest" description="Disordered" evidence="1">
    <location>
        <begin position="1"/>
        <end position="25"/>
    </location>
</feature>
<keyword evidence="2" id="KW-0472">Membrane</keyword>
<proteinExistence type="predicted"/>
<feature type="transmembrane region" description="Helical" evidence="2">
    <location>
        <begin position="122"/>
        <end position="144"/>
    </location>
</feature>
<dbReference type="AlphaFoldDB" id="A0ABD6AYT4"/>
<gene>
    <name evidence="3" type="ORF">ACFSBT_17055</name>
</gene>
<evidence type="ECO:0000313" key="4">
    <source>
        <dbReference type="Proteomes" id="UP001597187"/>
    </source>
</evidence>
<evidence type="ECO:0008006" key="5">
    <source>
        <dbReference type="Google" id="ProtNLM"/>
    </source>
</evidence>
<evidence type="ECO:0000313" key="3">
    <source>
        <dbReference type="EMBL" id="MFD1514991.1"/>
    </source>
</evidence>
<organism evidence="3 4">
    <name type="scientific">Halomarina rubra</name>
    <dbReference type="NCBI Taxonomy" id="2071873"/>
    <lineage>
        <taxon>Archaea</taxon>
        <taxon>Methanobacteriati</taxon>
        <taxon>Methanobacteriota</taxon>
        <taxon>Stenosarchaea group</taxon>
        <taxon>Halobacteria</taxon>
        <taxon>Halobacteriales</taxon>
        <taxon>Natronomonadaceae</taxon>
        <taxon>Halomarina</taxon>
    </lineage>
</organism>
<dbReference type="RefSeq" id="WP_250874917.1">
    <property type="nucleotide sequence ID" value="NZ_JALXFV010000008.1"/>
</dbReference>
<name>A0ABD6AYT4_9EURY</name>
<accession>A0ABD6AYT4</accession>